<dbReference type="Proteomes" id="UP000054223">
    <property type="component" value="Unassembled WGS sequence"/>
</dbReference>
<keyword evidence="3" id="KW-0479">Metal-binding</keyword>
<accession>A0A9X0HHZ4</accession>
<gene>
    <name evidence="6" type="ORF">ASU33_02315</name>
</gene>
<proteinExistence type="inferred from homology"/>
<keyword evidence="5" id="KW-0119">Carbohydrate metabolism</keyword>
<dbReference type="InterPro" id="IPR023214">
    <property type="entry name" value="HAD_sf"/>
</dbReference>
<dbReference type="CDD" id="cd07505">
    <property type="entry name" value="HAD_BPGM-like"/>
    <property type="match status" value="1"/>
</dbReference>
<dbReference type="GO" id="GO:0003824">
    <property type="term" value="F:catalytic activity"/>
    <property type="evidence" value="ECO:0007669"/>
    <property type="project" value="UniProtKB-ARBA"/>
</dbReference>
<protein>
    <recommendedName>
        <fullName evidence="8">Beta-phosphoglucomutase</fullName>
    </recommendedName>
</protein>
<dbReference type="PANTHER" id="PTHR46193:SF18">
    <property type="entry name" value="HEXITOL PHOSPHATASE B"/>
    <property type="match status" value="1"/>
</dbReference>
<dbReference type="InterPro" id="IPR023198">
    <property type="entry name" value="PGP-like_dom2"/>
</dbReference>
<comment type="caution">
    <text evidence="6">The sequence shown here is derived from an EMBL/GenBank/DDBJ whole genome shotgun (WGS) entry which is preliminary data.</text>
</comment>
<dbReference type="InterPro" id="IPR041492">
    <property type="entry name" value="HAD_2"/>
</dbReference>
<evidence type="ECO:0000256" key="5">
    <source>
        <dbReference type="ARBA" id="ARBA00023277"/>
    </source>
</evidence>
<evidence type="ECO:0000256" key="4">
    <source>
        <dbReference type="ARBA" id="ARBA00022842"/>
    </source>
</evidence>
<dbReference type="AlphaFoldDB" id="A0A9X0HHZ4"/>
<evidence type="ECO:0000256" key="2">
    <source>
        <dbReference type="ARBA" id="ARBA00006171"/>
    </source>
</evidence>
<dbReference type="Pfam" id="PF13419">
    <property type="entry name" value="HAD_2"/>
    <property type="match status" value="1"/>
</dbReference>
<dbReference type="EMBL" id="LNAL01000008">
    <property type="protein sequence ID" value="KUG06223.1"/>
    <property type="molecule type" value="Genomic_DNA"/>
</dbReference>
<evidence type="ECO:0000313" key="7">
    <source>
        <dbReference type="Proteomes" id="UP000054223"/>
    </source>
</evidence>
<dbReference type="PANTHER" id="PTHR46193">
    <property type="entry name" value="6-PHOSPHOGLUCONATE PHOSPHATASE"/>
    <property type="match status" value="1"/>
</dbReference>
<evidence type="ECO:0000256" key="1">
    <source>
        <dbReference type="ARBA" id="ARBA00001946"/>
    </source>
</evidence>
<evidence type="ECO:0008006" key="8">
    <source>
        <dbReference type="Google" id="ProtNLM"/>
    </source>
</evidence>
<dbReference type="Gene3D" id="1.10.150.240">
    <property type="entry name" value="Putative phosphatase, domain 2"/>
    <property type="match status" value="1"/>
</dbReference>
<dbReference type="SUPFAM" id="SSF56784">
    <property type="entry name" value="HAD-like"/>
    <property type="match status" value="1"/>
</dbReference>
<dbReference type="InterPro" id="IPR036412">
    <property type="entry name" value="HAD-like_sf"/>
</dbReference>
<sequence>MDGVLIDNTRYQAKAFQLLFRELGLQTNALNLLKRLNGMPATNILKTVYRNPVPEKELKTYADRREFLYRVLYWNKRQEVAGLSNFLQAARAAGFKIALGTGSAPETIGYIIDHLNLRRFFDVVVGKADVDRGKPHADTFSEAAKQLGIPPDRCVVFEDAVLGEQAAYKAKMRCICLSTSISSSKFQTPMHVMKDFTQLTPARVLELLEQNPYTPKPGKHISERDYAKL</sequence>
<evidence type="ECO:0000313" key="6">
    <source>
        <dbReference type="EMBL" id="KUG06223.1"/>
    </source>
</evidence>
<dbReference type="InterPro" id="IPR051600">
    <property type="entry name" value="Beta-PGM-like"/>
</dbReference>
<comment type="cofactor">
    <cofactor evidence="1">
        <name>Mg(2+)</name>
        <dbReference type="ChEBI" id="CHEBI:18420"/>
    </cofactor>
</comment>
<name>A0A9X0HHZ4_SOLP1</name>
<dbReference type="Gene3D" id="3.40.50.1000">
    <property type="entry name" value="HAD superfamily/HAD-like"/>
    <property type="match status" value="1"/>
</dbReference>
<reference evidence="6 7" key="1">
    <citation type="submission" date="2015-11" db="EMBL/GenBank/DDBJ databases">
        <title>Solirubrum puertoriconensis gen. nov. an environmental bacteria isolated in Puerto Rico.</title>
        <authorList>
            <person name="Cuebas-Irizarry M.F."/>
            <person name="Montalvo-Rodriguez R."/>
        </authorList>
    </citation>
    <scope>NUCLEOTIDE SEQUENCE [LARGE SCALE GENOMIC DNA]</scope>
    <source>
        <strain evidence="6 7">MC1A</strain>
    </source>
</reference>
<dbReference type="NCBIfam" id="TIGR01509">
    <property type="entry name" value="HAD-SF-IA-v3"/>
    <property type="match status" value="1"/>
</dbReference>
<keyword evidence="7" id="KW-1185">Reference proteome</keyword>
<keyword evidence="4" id="KW-0460">Magnesium</keyword>
<dbReference type="InterPro" id="IPR006439">
    <property type="entry name" value="HAD-SF_hydro_IA"/>
</dbReference>
<evidence type="ECO:0000256" key="3">
    <source>
        <dbReference type="ARBA" id="ARBA00022723"/>
    </source>
</evidence>
<dbReference type="GO" id="GO:0046872">
    <property type="term" value="F:metal ion binding"/>
    <property type="evidence" value="ECO:0007669"/>
    <property type="project" value="UniProtKB-KW"/>
</dbReference>
<comment type="similarity">
    <text evidence="2">Belongs to the HAD-like hydrolase superfamily. CbbY/CbbZ/Gph/YieH family.</text>
</comment>
<organism evidence="6 7">
    <name type="scientific">Solirubrum puertoriconensis</name>
    <dbReference type="NCBI Taxonomy" id="1751427"/>
    <lineage>
        <taxon>Bacteria</taxon>
        <taxon>Pseudomonadati</taxon>
        <taxon>Bacteroidota</taxon>
        <taxon>Cytophagia</taxon>
        <taxon>Cytophagales</taxon>
    </lineage>
</organism>